<accession>A0A8J2JGE3</accession>
<dbReference type="PANTHER" id="PTHR48069">
    <property type="entry name" value="DIHYDROFOLATE REDUCTASE"/>
    <property type="match status" value="1"/>
</dbReference>
<keyword evidence="3" id="KW-0554">One-carbon metabolism</keyword>
<comment type="catalytic activity">
    <reaction evidence="6">
        <text>(6S)-5,6,7,8-tetrahydrofolate + NADP(+) = 7,8-dihydrofolate + NADPH + H(+)</text>
        <dbReference type="Rhea" id="RHEA:15009"/>
        <dbReference type="ChEBI" id="CHEBI:15378"/>
        <dbReference type="ChEBI" id="CHEBI:57451"/>
        <dbReference type="ChEBI" id="CHEBI:57453"/>
        <dbReference type="ChEBI" id="CHEBI:57783"/>
        <dbReference type="ChEBI" id="CHEBI:58349"/>
        <dbReference type="EC" id="1.5.1.3"/>
    </reaction>
</comment>
<dbReference type="PROSITE" id="PS51330">
    <property type="entry name" value="DHFR_2"/>
    <property type="match status" value="1"/>
</dbReference>
<evidence type="ECO:0000259" key="7">
    <source>
        <dbReference type="PROSITE" id="PS51330"/>
    </source>
</evidence>
<dbReference type="PANTHER" id="PTHR48069:SF3">
    <property type="entry name" value="DIHYDROFOLATE REDUCTASE"/>
    <property type="match status" value="1"/>
</dbReference>
<proteinExistence type="predicted"/>
<feature type="non-terminal residue" evidence="8">
    <location>
        <position position="72"/>
    </location>
</feature>
<feature type="domain" description="DHFR" evidence="7">
    <location>
        <begin position="1"/>
        <end position="72"/>
    </location>
</feature>
<dbReference type="Proteomes" id="UP000708208">
    <property type="component" value="Unassembled WGS sequence"/>
</dbReference>
<organism evidence="8 9">
    <name type="scientific">Allacma fusca</name>
    <dbReference type="NCBI Taxonomy" id="39272"/>
    <lineage>
        <taxon>Eukaryota</taxon>
        <taxon>Metazoa</taxon>
        <taxon>Ecdysozoa</taxon>
        <taxon>Arthropoda</taxon>
        <taxon>Hexapoda</taxon>
        <taxon>Collembola</taxon>
        <taxon>Symphypleona</taxon>
        <taxon>Sminthuridae</taxon>
        <taxon>Allacma</taxon>
    </lineage>
</organism>
<keyword evidence="5" id="KW-0560">Oxidoreductase</keyword>
<evidence type="ECO:0000256" key="2">
    <source>
        <dbReference type="ARBA" id="ARBA00012856"/>
    </source>
</evidence>
<dbReference type="GO" id="GO:0006730">
    <property type="term" value="P:one-carbon metabolic process"/>
    <property type="evidence" value="ECO:0007669"/>
    <property type="project" value="UniProtKB-KW"/>
</dbReference>
<keyword evidence="9" id="KW-1185">Reference proteome</keyword>
<dbReference type="Pfam" id="PF00186">
    <property type="entry name" value="DHFR_1"/>
    <property type="match status" value="1"/>
</dbReference>
<dbReference type="GO" id="GO:0004146">
    <property type="term" value="F:dihydrofolate reductase activity"/>
    <property type="evidence" value="ECO:0007669"/>
    <property type="project" value="UniProtKB-EC"/>
</dbReference>
<dbReference type="InterPro" id="IPR012259">
    <property type="entry name" value="DHFR"/>
</dbReference>
<dbReference type="OrthoDB" id="4664297at2759"/>
<dbReference type="GO" id="GO:0050661">
    <property type="term" value="F:NADP binding"/>
    <property type="evidence" value="ECO:0007669"/>
    <property type="project" value="InterPro"/>
</dbReference>
<comment type="caution">
    <text evidence="8">The sequence shown here is derived from an EMBL/GenBank/DDBJ whole genome shotgun (WGS) entry which is preliminary data.</text>
</comment>
<keyword evidence="4" id="KW-0521">NADP</keyword>
<dbReference type="AlphaFoldDB" id="A0A8J2JGE3"/>
<dbReference type="GO" id="GO:0046655">
    <property type="term" value="P:folic acid metabolic process"/>
    <property type="evidence" value="ECO:0007669"/>
    <property type="project" value="TreeGrafter"/>
</dbReference>
<gene>
    <name evidence="8" type="ORF">AFUS01_LOCUS5844</name>
</gene>
<dbReference type="EMBL" id="CAJVCH010037730">
    <property type="protein sequence ID" value="CAG7716330.1"/>
    <property type="molecule type" value="Genomic_DNA"/>
</dbReference>
<evidence type="ECO:0000256" key="1">
    <source>
        <dbReference type="ARBA" id="ARBA00004903"/>
    </source>
</evidence>
<evidence type="ECO:0000256" key="4">
    <source>
        <dbReference type="ARBA" id="ARBA00022857"/>
    </source>
</evidence>
<dbReference type="GO" id="GO:0005739">
    <property type="term" value="C:mitochondrion"/>
    <property type="evidence" value="ECO:0007669"/>
    <property type="project" value="TreeGrafter"/>
</dbReference>
<evidence type="ECO:0000313" key="9">
    <source>
        <dbReference type="Proteomes" id="UP000708208"/>
    </source>
</evidence>
<evidence type="ECO:0000256" key="6">
    <source>
        <dbReference type="ARBA" id="ARBA00048873"/>
    </source>
</evidence>
<evidence type="ECO:0000256" key="3">
    <source>
        <dbReference type="ARBA" id="ARBA00022563"/>
    </source>
</evidence>
<dbReference type="GO" id="GO:0046654">
    <property type="term" value="P:tetrahydrofolate biosynthetic process"/>
    <property type="evidence" value="ECO:0007669"/>
    <property type="project" value="InterPro"/>
</dbReference>
<reference evidence="8" key="1">
    <citation type="submission" date="2021-06" db="EMBL/GenBank/DDBJ databases">
        <authorList>
            <person name="Hodson N. C."/>
            <person name="Mongue J. A."/>
            <person name="Jaron S. K."/>
        </authorList>
    </citation>
    <scope>NUCLEOTIDE SEQUENCE</scope>
</reference>
<evidence type="ECO:0000256" key="5">
    <source>
        <dbReference type="ARBA" id="ARBA00023002"/>
    </source>
</evidence>
<evidence type="ECO:0000313" key="8">
    <source>
        <dbReference type="EMBL" id="CAG7716330.1"/>
    </source>
</evidence>
<dbReference type="EC" id="1.5.1.3" evidence="2"/>
<comment type="pathway">
    <text evidence="1">Cofactor biosynthesis; tetrahydrofolate biosynthesis; 5,6,7,8-tetrahydrofolate from 7,8-dihydrofolate: step 1/1.</text>
</comment>
<dbReference type="GO" id="GO:0046452">
    <property type="term" value="P:dihydrofolate metabolic process"/>
    <property type="evidence" value="ECO:0007669"/>
    <property type="project" value="TreeGrafter"/>
</dbReference>
<name>A0A8J2JGE3_9HEXA</name>
<sequence>MGRRTWESVPTKFRPLPGRLNVVLSTNADAESLGIGENVLLCSKWNEVVEKLGELKESKEVDKVWVVGGSGI</sequence>
<dbReference type="InterPro" id="IPR001796">
    <property type="entry name" value="DHFR_dom"/>
</dbReference>
<protein>
    <recommendedName>
        <fullName evidence="2">dihydrofolate reductase</fullName>
        <ecNumber evidence="2">1.5.1.3</ecNumber>
    </recommendedName>
</protein>